<dbReference type="Proteomes" id="UP000011728">
    <property type="component" value="Plasmid Csp_135p"/>
</dbReference>
<proteinExistence type="predicted"/>
<reference evidence="1 2" key="1">
    <citation type="submission" date="2013-02" db="EMBL/GenBank/DDBJ databases">
        <title>Genome sequence of Clostridium saccharoperbutylacetonicum N1-4(HMT).</title>
        <authorList>
            <person name="Poehlein A."/>
            <person name="Daniel R."/>
        </authorList>
    </citation>
    <scope>NUCLEOTIDE SEQUENCE [LARGE SCALE GENOMIC DNA]</scope>
    <source>
        <strain evidence="2">N1-4(HMT)</strain>
        <plasmid evidence="2">Plasmid Csp_135p</plasmid>
    </source>
</reference>
<organism evidence="1 2">
    <name type="scientific">Clostridium saccharoperbutylacetonicum N1-4(HMT)</name>
    <dbReference type="NCBI Taxonomy" id="931276"/>
    <lineage>
        <taxon>Bacteria</taxon>
        <taxon>Bacillati</taxon>
        <taxon>Bacillota</taxon>
        <taxon>Clostridia</taxon>
        <taxon>Eubacteriales</taxon>
        <taxon>Clostridiaceae</taxon>
        <taxon>Clostridium</taxon>
    </lineage>
</organism>
<evidence type="ECO:0000313" key="2">
    <source>
        <dbReference type="Proteomes" id="UP000011728"/>
    </source>
</evidence>
<dbReference type="PATRIC" id="fig|931276.5.peg.5927"/>
<gene>
    <name evidence="1" type="ORF">Cspa_135p00420</name>
</gene>
<protein>
    <submittedName>
        <fullName evidence="1">Uncharacterized protein</fullName>
    </submittedName>
</protein>
<sequence>MLNLVDENIITFERLPYYLCKGYNLTITYSDGIEETIYIENTKSANYIREKKELEYNAGLLWTLPADIYAENASEIKVYVNNVQINTNYYNYNIASRMMSIDVLNITANDIIEVEFDTDKMQYTHSSEKTCTYYIYPIFRNNYKIGQHTKL</sequence>
<evidence type="ECO:0000313" key="1">
    <source>
        <dbReference type="EMBL" id="AGF59602.1"/>
    </source>
</evidence>
<name>M1N8D6_9CLOT</name>
<geneLocation type="plasmid" evidence="1 2">
    <name>Csp_135p</name>
</geneLocation>
<dbReference type="HOGENOM" id="CLU_1728209_0_0_9"/>
<keyword evidence="2" id="KW-1185">Reference proteome</keyword>
<dbReference type="EMBL" id="CP004122">
    <property type="protein sequence ID" value="AGF59602.1"/>
    <property type="molecule type" value="Genomic_DNA"/>
</dbReference>
<keyword evidence="1" id="KW-0614">Plasmid</keyword>
<accession>M1N8D6</accession>
<dbReference type="AlphaFoldDB" id="M1N8D6"/>
<dbReference type="KEGG" id="csr:Cspa_135p00420"/>
<dbReference type="RefSeq" id="WP_015395909.1">
    <property type="nucleotide sequence ID" value="NC_020292.1"/>
</dbReference>